<feature type="repeat" description="PPR" evidence="2">
    <location>
        <begin position="394"/>
        <end position="428"/>
    </location>
</feature>
<accession>A0AAN9MWP1</accession>
<dbReference type="FunFam" id="1.25.40.10:FF:000031">
    <property type="entry name" value="Pentatricopeptide repeat-containing protein mitochondrial"/>
    <property type="match status" value="1"/>
</dbReference>
<dbReference type="FunFam" id="1.25.40.10:FF:000344">
    <property type="entry name" value="Pentatricopeptide repeat-containing protein"/>
    <property type="match status" value="1"/>
</dbReference>
<dbReference type="Pfam" id="PF13041">
    <property type="entry name" value="PPR_2"/>
    <property type="match status" value="2"/>
</dbReference>
<dbReference type="InterPro" id="IPR011990">
    <property type="entry name" value="TPR-like_helical_dom_sf"/>
</dbReference>
<dbReference type="FunFam" id="1.25.40.10:FF:000073">
    <property type="entry name" value="Pentatricopeptide repeat-containing protein chloroplastic"/>
    <property type="match status" value="1"/>
</dbReference>
<evidence type="ECO:0000256" key="2">
    <source>
        <dbReference type="PROSITE-ProRule" id="PRU00708"/>
    </source>
</evidence>
<reference evidence="3 4" key="1">
    <citation type="submission" date="2024-01" db="EMBL/GenBank/DDBJ databases">
        <title>The genomes of 5 underutilized Papilionoideae crops provide insights into root nodulation and disease resistanc.</title>
        <authorList>
            <person name="Jiang F."/>
        </authorList>
    </citation>
    <scope>NUCLEOTIDE SEQUENCE [LARGE SCALE GENOMIC DNA]</scope>
    <source>
        <strain evidence="3">LVBAO_FW01</strain>
        <tissue evidence="3">Leaves</tissue>
    </source>
</reference>
<dbReference type="FunFam" id="1.25.40.10:FF:000309">
    <property type="entry name" value="Pentatricopeptide repeat-containing protein, chloroplastic"/>
    <property type="match status" value="1"/>
</dbReference>
<dbReference type="Proteomes" id="UP001367508">
    <property type="component" value="Unassembled WGS sequence"/>
</dbReference>
<dbReference type="GO" id="GO:0009451">
    <property type="term" value="P:RNA modification"/>
    <property type="evidence" value="ECO:0007669"/>
    <property type="project" value="InterPro"/>
</dbReference>
<dbReference type="PANTHER" id="PTHR47926">
    <property type="entry name" value="PENTATRICOPEPTIDE REPEAT-CONTAINING PROTEIN"/>
    <property type="match status" value="1"/>
</dbReference>
<dbReference type="Gene3D" id="1.25.40.10">
    <property type="entry name" value="Tetratricopeptide repeat domain"/>
    <property type="match status" value="5"/>
</dbReference>
<dbReference type="InterPro" id="IPR046848">
    <property type="entry name" value="E_motif"/>
</dbReference>
<keyword evidence="1" id="KW-0677">Repeat</keyword>
<evidence type="ECO:0000313" key="3">
    <source>
        <dbReference type="EMBL" id="KAK7362414.1"/>
    </source>
</evidence>
<dbReference type="PROSITE" id="PS51375">
    <property type="entry name" value="PPR"/>
    <property type="match status" value="4"/>
</dbReference>
<feature type="repeat" description="PPR" evidence="2">
    <location>
        <begin position="496"/>
        <end position="530"/>
    </location>
</feature>
<evidence type="ECO:0000313" key="4">
    <source>
        <dbReference type="Proteomes" id="UP001367508"/>
    </source>
</evidence>
<dbReference type="Pfam" id="PF20431">
    <property type="entry name" value="E_motif"/>
    <property type="match status" value="1"/>
</dbReference>
<dbReference type="NCBIfam" id="TIGR00756">
    <property type="entry name" value="PPR"/>
    <property type="match status" value="4"/>
</dbReference>
<feature type="repeat" description="PPR" evidence="2">
    <location>
        <begin position="294"/>
        <end position="328"/>
    </location>
</feature>
<keyword evidence="4" id="KW-1185">Reference proteome</keyword>
<dbReference type="EMBL" id="JAYMYQ010000001">
    <property type="protein sequence ID" value="KAK7362414.1"/>
    <property type="molecule type" value="Genomic_DNA"/>
</dbReference>
<dbReference type="InterPro" id="IPR002885">
    <property type="entry name" value="PPR_rpt"/>
</dbReference>
<dbReference type="Pfam" id="PF01535">
    <property type="entry name" value="PPR"/>
    <property type="match status" value="5"/>
</dbReference>
<protein>
    <submittedName>
        <fullName evidence="3">Uncharacterized protein</fullName>
    </submittedName>
</protein>
<name>A0AAN9MWP1_CANGL</name>
<dbReference type="PANTHER" id="PTHR47926:SF363">
    <property type="entry name" value="PENTATRICOPEPTIDE REPEAT-CONTAINING PROTEIN"/>
    <property type="match status" value="1"/>
</dbReference>
<dbReference type="InterPro" id="IPR046960">
    <property type="entry name" value="PPR_At4g14850-like_plant"/>
</dbReference>
<organism evidence="3 4">
    <name type="scientific">Canavalia gladiata</name>
    <name type="common">Sword bean</name>
    <name type="synonym">Dolichos gladiatus</name>
    <dbReference type="NCBI Taxonomy" id="3824"/>
    <lineage>
        <taxon>Eukaryota</taxon>
        <taxon>Viridiplantae</taxon>
        <taxon>Streptophyta</taxon>
        <taxon>Embryophyta</taxon>
        <taxon>Tracheophyta</taxon>
        <taxon>Spermatophyta</taxon>
        <taxon>Magnoliopsida</taxon>
        <taxon>eudicotyledons</taxon>
        <taxon>Gunneridae</taxon>
        <taxon>Pentapetalae</taxon>
        <taxon>rosids</taxon>
        <taxon>fabids</taxon>
        <taxon>Fabales</taxon>
        <taxon>Fabaceae</taxon>
        <taxon>Papilionoideae</taxon>
        <taxon>50 kb inversion clade</taxon>
        <taxon>NPAAA clade</taxon>
        <taxon>indigoferoid/millettioid clade</taxon>
        <taxon>Phaseoleae</taxon>
        <taxon>Canavalia</taxon>
    </lineage>
</organism>
<proteinExistence type="predicted"/>
<gene>
    <name evidence="3" type="ORF">VNO77_04525</name>
</gene>
<dbReference type="AlphaFoldDB" id="A0AAN9MWP1"/>
<feature type="repeat" description="PPR" evidence="2">
    <location>
        <begin position="160"/>
        <end position="194"/>
    </location>
</feature>
<dbReference type="GO" id="GO:0003723">
    <property type="term" value="F:RNA binding"/>
    <property type="evidence" value="ECO:0007669"/>
    <property type="project" value="InterPro"/>
</dbReference>
<dbReference type="FunFam" id="1.25.40.10:FF:003432">
    <property type="entry name" value="Pentatricopeptide repeat-containing protein At2g04860"/>
    <property type="match status" value="1"/>
</dbReference>
<evidence type="ECO:0000256" key="1">
    <source>
        <dbReference type="ARBA" id="ARBA00022737"/>
    </source>
</evidence>
<comment type="caution">
    <text evidence="3">The sequence shown here is derived from an EMBL/GenBank/DDBJ whole genome shotgun (WGS) entry which is preliminary data.</text>
</comment>
<sequence length="777" mass="86288">MSTVPARILLRLTTKPALQRNYHHNTPLPLTFYLSRLCTNLQTLKKFHASLLIQGLTSHLLTHTKLLSLYASFGLLHHARILFDRFPSPDFYSFKVMLRSYFLNDMHSHVVSFYHLMRLSFSPFRDDVVFSVVLKACSELRDVVQGTILHCHLIKAAPPDSFVLTSLVDVYSKCGHVASARRVFDEIPDRNVVSWTSMIVAYVQNDCAREGLCLFNRMREGFVDGNEFTVGSLVTACTKLGFLHQGKWVHGYVIKNGIGINSFLVTSLLNMYVKCGDIRDARAVFDELCVVDDDLVSWTAMIVGYSQRGYPHLALELFTDEKWLGLLPNSVTVASLLSACGQLGNDVMGKLLHALVVKCGLDDPPVRNALVDMYAKCCAISDARCVFETTVDKDVVSWNSIISGYAQSGFASQALELFQRMRLESFAPDAVSVVGVLSACASLGALQLGSSVHAFSLKNGLISGSIYVGTALLNFYAKCGDAESARMVFDGMWEKNTVTWSAMIGGYGVQGDGSGSLALFRDMLKEELEPNEVVFTTILAACSHSGMVGEGSRLFNLMCWELNFVPSMKHYACMVDLLARAGSLEEALDFIDKMPVQPSVSVFGAFLHGCGLHSRFDLGEVAIRRMLELHPDQACYYVLVSNLYASDGRWGMVKQVREMIKQRGLNKVPGCSLVEMDLNNDTYAKVAVDDVISIQHSKVLSLIEDDLQGKFENSREQDGDDNEESSSEGISYFKLLSLKLRKTKEGCIPYSIVPELLRYMVEGRDAFSVKRAKHLLL</sequence>